<dbReference type="Gene3D" id="1.10.630.10">
    <property type="entry name" value="Cytochrome P450"/>
    <property type="match status" value="1"/>
</dbReference>
<accession>A0A1G7Q4K5</accession>
<organism evidence="5 6">
    <name type="scientific">Halorientalis regularis</name>
    <dbReference type="NCBI Taxonomy" id="660518"/>
    <lineage>
        <taxon>Archaea</taxon>
        <taxon>Methanobacteriati</taxon>
        <taxon>Methanobacteriota</taxon>
        <taxon>Stenosarchaea group</taxon>
        <taxon>Halobacteria</taxon>
        <taxon>Halobacteriales</taxon>
        <taxon>Haloarculaceae</taxon>
        <taxon>Halorientalis</taxon>
    </lineage>
</organism>
<dbReference type="PANTHER" id="PTHR24305">
    <property type="entry name" value="CYTOCHROME P450"/>
    <property type="match status" value="1"/>
</dbReference>
<dbReference type="GO" id="GO:0004497">
    <property type="term" value="F:monooxygenase activity"/>
    <property type="evidence" value="ECO:0007669"/>
    <property type="project" value="UniProtKB-KW"/>
</dbReference>
<dbReference type="STRING" id="660518.SAMN05216218_111128"/>
<dbReference type="GO" id="GO:0005506">
    <property type="term" value="F:iron ion binding"/>
    <property type="evidence" value="ECO:0007669"/>
    <property type="project" value="InterPro"/>
</dbReference>
<dbReference type="PRINTS" id="PR00385">
    <property type="entry name" value="P450"/>
</dbReference>
<evidence type="ECO:0000256" key="2">
    <source>
        <dbReference type="ARBA" id="ARBA00010617"/>
    </source>
</evidence>
<evidence type="ECO:0000256" key="4">
    <source>
        <dbReference type="SAM" id="MobiDB-lite"/>
    </source>
</evidence>
<dbReference type="PANTHER" id="PTHR24305:SF166">
    <property type="entry name" value="CYTOCHROME P450 12A4, MITOCHONDRIAL-RELATED"/>
    <property type="match status" value="1"/>
</dbReference>
<keyword evidence="3" id="KW-0408">Iron</keyword>
<keyword evidence="3" id="KW-0349">Heme</keyword>
<dbReference type="InterPro" id="IPR050121">
    <property type="entry name" value="Cytochrome_P450_monoxygenase"/>
</dbReference>
<name>A0A1G7Q4K5_9EURY</name>
<protein>
    <submittedName>
        <fullName evidence="5">Cytochrome P450</fullName>
    </submittedName>
</protein>
<reference evidence="6" key="1">
    <citation type="submission" date="2016-10" db="EMBL/GenBank/DDBJ databases">
        <authorList>
            <person name="Varghese N."/>
            <person name="Submissions S."/>
        </authorList>
    </citation>
    <scope>NUCLEOTIDE SEQUENCE [LARGE SCALE GENOMIC DNA]</scope>
    <source>
        <strain evidence="6">IBRC-M 10760</strain>
    </source>
</reference>
<dbReference type="GO" id="GO:0016705">
    <property type="term" value="F:oxidoreductase activity, acting on paired donors, with incorporation or reduction of molecular oxygen"/>
    <property type="evidence" value="ECO:0007669"/>
    <property type="project" value="InterPro"/>
</dbReference>
<evidence type="ECO:0000313" key="6">
    <source>
        <dbReference type="Proteomes" id="UP000199076"/>
    </source>
</evidence>
<dbReference type="Pfam" id="PF00067">
    <property type="entry name" value="p450"/>
    <property type="match status" value="1"/>
</dbReference>
<dbReference type="PRINTS" id="PR00463">
    <property type="entry name" value="EP450I"/>
</dbReference>
<sequence>MSSDADQGERAAGESTGATTSADATDAPLAPYPPNLDPPWLHFTGMMADLIDFGERALATRDVCRVRMLGRGDQYAVGHPDHIKRVLVTEREKFRKSRDFRIAFGEGLLTVEGEEWRAQRDAMQPLFTRDSVLGYADGIVEQVQRRVDRWADGQRLDLQREFTDLALDVLFATVLGRELELDGDRRLRESAEHLHEWFQPTSYLLPEWMPTPARRRFKRAKRTLEAEAERLLDERAGEAPADPAEAEDLLSLLVGLREAGVADSGMLTDERLRDQMVTIVFAGHDTTTTTLTFSFWALANHPEIRERFHAEIDALDGPPTVDDLDDLPVTERVVTETLRLYPPVYQLPRLTTEPVVFDGYRVPEDELVGLAIRHVHRDPRFYDDPDTFRPSRWDGDLRSELHDFAYAPFGGGPRICIGRQFALLEAKLTLATIGQQYDLGWLGENDADGEPPVSPEMTLRMEPGQEFLVTER</sequence>
<dbReference type="InterPro" id="IPR001128">
    <property type="entry name" value="Cyt_P450"/>
</dbReference>
<keyword evidence="3" id="KW-0479">Metal-binding</keyword>
<keyword evidence="3" id="KW-0560">Oxidoreductase</keyword>
<dbReference type="InterPro" id="IPR036396">
    <property type="entry name" value="Cyt_P450_sf"/>
</dbReference>
<dbReference type="AlphaFoldDB" id="A0A1G7Q4K5"/>
<keyword evidence="6" id="KW-1185">Reference proteome</keyword>
<keyword evidence="3" id="KW-0503">Monooxygenase</keyword>
<dbReference type="GO" id="GO:0020037">
    <property type="term" value="F:heme binding"/>
    <property type="evidence" value="ECO:0007669"/>
    <property type="project" value="InterPro"/>
</dbReference>
<dbReference type="Proteomes" id="UP000199076">
    <property type="component" value="Unassembled WGS sequence"/>
</dbReference>
<proteinExistence type="inferred from homology"/>
<dbReference type="PROSITE" id="PS00086">
    <property type="entry name" value="CYTOCHROME_P450"/>
    <property type="match status" value="1"/>
</dbReference>
<evidence type="ECO:0000256" key="3">
    <source>
        <dbReference type="RuleBase" id="RU000461"/>
    </source>
</evidence>
<comment type="cofactor">
    <cofactor evidence="1">
        <name>heme</name>
        <dbReference type="ChEBI" id="CHEBI:30413"/>
    </cofactor>
</comment>
<dbReference type="InterPro" id="IPR002401">
    <property type="entry name" value="Cyt_P450_E_grp-I"/>
</dbReference>
<feature type="compositionally biased region" description="Low complexity" evidence="4">
    <location>
        <begin position="13"/>
        <end position="29"/>
    </location>
</feature>
<comment type="similarity">
    <text evidence="2 3">Belongs to the cytochrome P450 family.</text>
</comment>
<evidence type="ECO:0000313" key="5">
    <source>
        <dbReference type="EMBL" id="SDF92550.1"/>
    </source>
</evidence>
<dbReference type="InterPro" id="IPR017972">
    <property type="entry name" value="Cyt_P450_CS"/>
</dbReference>
<evidence type="ECO:0000256" key="1">
    <source>
        <dbReference type="ARBA" id="ARBA00001971"/>
    </source>
</evidence>
<dbReference type="OrthoDB" id="9881at2157"/>
<gene>
    <name evidence="5" type="ORF">SAMN05216218_111128</name>
</gene>
<dbReference type="RefSeq" id="WP_092693724.1">
    <property type="nucleotide sequence ID" value="NZ_FNBK01000011.1"/>
</dbReference>
<dbReference type="SUPFAM" id="SSF48264">
    <property type="entry name" value="Cytochrome P450"/>
    <property type="match status" value="1"/>
</dbReference>
<feature type="region of interest" description="Disordered" evidence="4">
    <location>
        <begin position="1"/>
        <end position="33"/>
    </location>
</feature>
<dbReference type="EMBL" id="FNBK01000011">
    <property type="protein sequence ID" value="SDF92550.1"/>
    <property type="molecule type" value="Genomic_DNA"/>
</dbReference>